<dbReference type="InterPro" id="IPR036322">
    <property type="entry name" value="WD40_repeat_dom_sf"/>
</dbReference>
<dbReference type="InterPro" id="IPR036047">
    <property type="entry name" value="F-box-like_dom_sf"/>
</dbReference>
<dbReference type="EMBL" id="JBHFFA010000007">
    <property type="protein sequence ID" value="KAL2612325.1"/>
    <property type="molecule type" value="Genomic_DNA"/>
</dbReference>
<evidence type="ECO:0000256" key="1">
    <source>
        <dbReference type="ARBA" id="ARBA00022574"/>
    </source>
</evidence>
<proteinExistence type="predicted"/>
<name>A0ABD1XU51_9MARC</name>
<sequence>MTLREESSPISVRSRESYGGRTARNRTVYDFGTDILLRIFSRLDPGSLAVCSAVCTSWHSVIKSSPSLWRTAYFLKFVRWRARAEETASTSSRTLSDSEWKARFVDEEQILRLTGPSSYRSWKAHSGRVNCCKMVMGLIASGSSDQTARIWSAKTLQCLEQYRVPHKAPVVQIDFDENKVIGAAGKEILLWSRSANRRVLRHMGGHSEICSMCYTDPDVVVGCVDGTVRVFDLYSSRCTQIFRQHTDAVKGVVLDSATHTMASGSTDGKVELYDAHSGQKIASLLRPSAMTGITCLQLSSSTHTLIAGSWGGDLYCFDLRKRKMLWKTRVGGSAVSCLHSPVYSSAVICTGGLDGSIKAFRADSGERITTTCEARKTPRMVPILSVALNLTRIVTAHTDSFMTMYSLGGSQT</sequence>
<dbReference type="AlphaFoldDB" id="A0ABD1XU51"/>
<dbReference type="InterPro" id="IPR001680">
    <property type="entry name" value="WD40_rpt"/>
</dbReference>
<dbReference type="Gene3D" id="2.130.10.10">
    <property type="entry name" value="YVTN repeat-like/Quinoprotein amine dehydrogenase"/>
    <property type="match status" value="2"/>
</dbReference>
<dbReference type="InterPro" id="IPR015943">
    <property type="entry name" value="WD40/YVTN_repeat-like_dom_sf"/>
</dbReference>
<dbReference type="SUPFAM" id="SSF50978">
    <property type="entry name" value="WD40 repeat-like"/>
    <property type="match status" value="1"/>
</dbReference>
<gene>
    <name evidence="5" type="ORF">R1flu_024017</name>
</gene>
<dbReference type="PANTHER" id="PTHR44436">
    <property type="entry name" value="F-BOX/WD REPEAT-CONTAINING PROTEIN 2"/>
    <property type="match status" value="1"/>
</dbReference>
<evidence type="ECO:0000313" key="5">
    <source>
        <dbReference type="EMBL" id="KAL2612325.1"/>
    </source>
</evidence>
<dbReference type="PROSITE" id="PS50082">
    <property type="entry name" value="WD_REPEATS_2"/>
    <property type="match status" value="2"/>
</dbReference>
<feature type="repeat" description="WD" evidence="3">
    <location>
        <begin position="122"/>
        <end position="161"/>
    </location>
</feature>
<dbReference type="SMART" id="SM00256">
    <property type="entry name" value="FBOX"/>
    <property type="match status" value="1"/>
</dbReference>
<keyword evidence="1 3" id="KW-0853">WD repeat</keyword>
<organism evidence="5 6">
    <name type="scientific">Riccia fluitans</name>
    <dbReference type="NCBI Taxonomy" id="41844"/>
    <lineage>
        <taxon>Eukaryota</taxon>
        <taxon>Viridiplantae</taxon>
        <taxon>Streptophyta</taxon>
        <taxon>Embryophyta</taxon>
        <taxon>Marchantiophyta</taxon>
        <taxon>Marchantiopsida</taxon>
        <taxon>Marchantiidae</taxon>
        <taxon>Marchantiales</taxon>
        <taxon>Ricciaceae</taxon>
        <taxon>Riccia</taxon>
    </lineage>
</organism>
<keyword evidence="2" id="KW-0677">Repeat</keyword>
<dbReference type="Pfam" id="PF12937">
    <property type="entry name" value="F-box-like"/>
    <property type="match status" value="1"/>
</dbReference>
<keyword evidence="6" id="KW-1185">Reference proteome</keyword>
<dbReference type="Gene3D" id="1.20.1280.50">
    <property type="match status" value="1"/>
</dbReference>
<dbReference type="Proteomes" id="UP001605036">
    <property type="component" value="Unassembled WGS sequence"/>
</dbReference>
<dbReference type="SMART" id="SM00320">
    <property type="entry name" value="WD40"/>
    <property type="match status" value="6"/>
</dbReference>
<dbReference type="PROSITE" id="PS50181">
    <property type="entry name" value="FBOX"/>
    <property type="match status" value="1"/>
</dbReference>
<dbReference type="Pfam" id="PF00400">
    <property type="entry name" value="WD40"/>
    <property type="match status" value="3"/>
</dbReference>
<feature type="domain" description="F-box" evidence="4">
    <location>
        <begin position="25"/>
        <end position="72"/>
    </location>
</feature>
<comment type="caution">
    <text evidence="5">The sequence shown here is derived from an EMBL/GenBank/DDBJ whole genome shotgun (WGS) entry which is preliminary data.</text>
</comment>
<evidence type="ECO:0000259" key="4">
    <source>
        <dbReference type="PROSITE" id="PS50181"/>
    </source>
</evidence>
<dbReference type="PANTHER" id="PTHR44436:SF1">
    <property type="entry name" value="F-BOX_WD REPEAT-CONTAINING PROTEIN 2"/>
    <property type="match status" value="1"/>
</dbReference>
<evidence type="ECO:0000313" key="6">
    <source>
        <dbReference type="Proteomes" id="UP001605036"/>
    </source>
</evidence>
<dbReference type="SUPFAM" id="SSF81383">
    <property type="entry name" value="F-box domain"/>
    <property type="match status" value="1"/>
</dbReference>
<protein>
    <recommendedName>
        <fullName evidence="4">F-box domain-containing protein</fullName>
    </recommendedName>
</protein>
<dbReference type="InterPro" id="IPR042627">
    <property type="entry name" value="FBXW2"/>
</dbReference>
<feature type="repeat" description="WD" evidence="3">
    <location>
        <begin position="242"/>
        <end position="283"/>
    </location>
</feature>
<evidence type="ECO:0000256" key="2">
    <source>
        <dbReference type="ARBA" id="ARBA00022737"/>
    </source>
</evidence>
<reference evidence="5 6" key="1">
    <citation type="submission" date="2024-09" db="EMBL/GenBank/DDBJ databases">
        <title>Chromosome-scale assembly of Riccia fluitans.</title>
        <authorList>
            <person name="Paukszto L."/>
            <person name="Sawicki J."/>
            <person name="Karawczyk K."/>
            <person name="Piernik-Szablinska J."/>
            <person name="Szczecinska M."/>
            <person name="Mazdziarz M."/>
        </authorList>
    </citation>
    <scope>NUCLEOTIDE SEQUENCE [LARGE SCALE GENOMIC DNA]</scope>
    <source>
        <strain evidence="5">Rf_01</strain>
        <tissue evidence="5">Aerial parts of the thallus</tissue>
    </source>
</reference>
<evidence type="ECO:0000256" key="3">
    <source>
        <dbReference type="PROSITE-ProRule" id="PRU00221"/>
    </source>
</evidence>
<dbReference type="InterPro" id="IPR001810">
    <property type="entry name" value="F-box_dom"/>
</dbReference>
<accession>A0ABD1XU51</accession>